<dbReference type="AlphaFoldDB" id="A0A1D1VPK0"/>
<proteinExistence type="predicted"/>
<dbReference type="SUPFAM" id="SSF47473">
    <property type="entry name" value="EF-hand"/>
    <property type="match status" value="1"/>
</dbReference>
<dbReference type="Proteomes" id="UP000186922">
    <property type="component" value="Unassembled WGS sequence"/>
</dbReference>
<dbReference type="CDD" id="cd00051">
    <property type="entry name" value="EFh"/>
    <property type="match status" value="1"/>
</dbReference>
<dbReference type="InterPro" id="IPR002048">
    <property type="entry name" value="EF_hand_dom"/>
</dbReference>
<keyword evidence="1" id="KW-0106">Calcium</keyword>
<dbReference type="Pfam" id="PF13499">
    <property type="entry name" value="EF-hand_7"/>
    <property type="match status" value="1"/>
</dbReference>
<keyword evidence="4" id="KW-1185">Reference proteome</keyword>
<dbReference type="SMART" id="SM00054">
    <property type="entry name" value="EFh"/>
    <property type="match status" value="2"/>
</dbReference>
<dbReference type="OrthoDB" id="343296at2759"/>
<feature type="domain" description="EF-hand" evidence="2">
    <location>
        <begin position="148"/>
        <end position="183"/>
    </location>
</feature>
<protein>
    <recommendedName>
        <fullName evidence="2">EF-hand domain-containing protein</fullName>
    </recommendedName>
</protein>
<evidence type="ECO:0000313" key="3">
    <source>
        <dbReference type="EMBL" id="GAV03510.1"/>
    </source>
</evidence>
<name>A0A1D1VPK0_RAMVA</name>
<evidence type="ECO:0000256" key="1">
    <source>
        <dbReference type="ARBA" id="ARBA00022837"/>
    </source>
</evidence>
<gene>
    <name evidence="3" type="primary">RvY_13919-1</name>
    <name evidence="3" type="synonym">RvY_13919.1</name>
    <name evidence="3" type="ORF">RvY_13919</name>
</gene>
<reference evidence="3 4" key="1">
    <citation type="journal article" date="2016" name="Nat. Commun.">
        <title>Extremotolerant tardigrade genome and improved radiotolerance of human cultured cells by tardigrade-unique protein.</title>
        <authorList>
            <person name="Hashimoto T."/>
            <person name="Horikawa D.D."/>
            <person name="Saito Y."/>
            <person name="Kuwahara H."/>
            <person name="Kozuka-Hata H."/>
            <person name="Shin-I T."/>
            <person name="Minakuchi Y."/>
            <person name="Ohishi K."/>
            <person name="Motoyama A."/>
            <person name="Aizu T."/>
            <person name="Enomoto A."/>
            <person name="Kondo K."/>
            <person name="Tanaka S."/>
            <person name="Hara Y."/>
            <person name="Koshikawa S."/>
            <person name="Sagara H."/>
            <person name="Miura T."/>
            <person name="Yokobori S."/>
            <person name="Miyagawa K."/>
            <person name="Suzuki Y."/>
            <person name="Kubo T."/>
            <person name="Oyama M."/>
            <person name="Kohara Y."/>
            <person name="Fujiyama A."/>
            <person name="Arakawa K."/>
            <person name="Katayama T."/>
            <person name="Toyoda A."/>
            <person name="Kunieda T."/>
        </authorList>
    </citation>
    <scope>NUCLEOTIDE SEQUENCE [LARGE SCALE GENOMIC DNA]</scope>
    <source>
        <strain evidence="3 4">YOKOZUNA-1</strain>
    </source>
</reference>
<dbReference type="PROSITE" id="PS50222">
    <property type="entry name" value="EF_HAND_2"/>
    <property type="match status" value="2"/>
</dbReference>
<sequence length="228" mass="26742">MSDTAARVHHRHKAIDVTCSGEKLVGPAHDHTFNLGRWWQCTTRYCACPGELRNTEDAAEDEEQGESIYDGVHEAHLSEHHEERDRINICVRKYIAVDYEEIMKKYPRLTKEDIKDYQIEFKLLDLNQDGLLDFDELSQLLDNIGDNSNREKRQLLFQEIDVDNSGLLDFDEFLTLMDILAGKPRRTDAQDDVGDRQNMMAEYFMRAGEINRRIRRMNLFDQLTNKLF</sequence>
<accession>A0A1D1VPK0</accession>
<evidence type="ECO:0000259" key="2">
    <source>
        <dbReference type="PROSITE" id="PS50222"/>
    </source>
</evidence>
<dbReference type="InterPro" id="IPR018247">
    <property type="entry name" value="EF_Hand_1_Ca_BS"/>
</dbReference>
<dbReference type="PROSITE" id="PS00018">
    <property type="entry name" value="EF_HAND_1"/>
    <property type="match status" value="2"/>
</dbReference>
<organism evidence="3 4">
    <name type="scientific">Ramazzottius varieornatus</name>
    <name type="common">Water bear</name>
    <name type="synonym">Tardigrade</name>
    <dbReference type="NCBI Taxonomy" id="947166"/>
    <lineage>
        <taxon>Eukaryota</taxon>
        <taxon>Metazoa</taxon>
        <taxon>Ecdysozoa</taxon>
        <taxon>Tardigrada</taxon>
        <taxon>Eutardigrada</taxon>
        <taxon>Parachela</taxon>
        <taxon>Hypsibioidea</taxon>
        <taxon>Ramazzottiidae</taxon>
        <taxon>Ramazzottius</taxon>
    </lineage>
</organism>
<feature type="domain" description="EF-hand" evidence="2">
    <location>
        <begin position="112"/>
        <end position="147"/>
    </location>
</feature>
<dbReference type="STRING" id="947166.A0A1D1VPK0"/>
<evidence type="ECO:0000313" key="4">
    <source>
        <dbReference type="Proteomes" id="UP000186922"/>
    </source>
</evidence>
<comment type="caution">
    <text evidence="3">The sequence shown here is derived from an EMBL/GenBank/DDBJ whole genome shotgun (WGS) entry which is preliminary data.</text>
</comment>
<dbReference type="Gene3D" id="1.10.238.10">
    <property type="entry name" value="EF-hand"/>
    <property type="match status" value="1"/>
</dbReference>
<dbReference type="GO" id="GO:0005509">
    <property type="term" value="F:calcium ion binding"/>
    <property type="evidence" value="ECO:0007669"/>
    <property type="project" value="InterPro"/>
</dbReference>
<dbReference type="EMBL" id="BDGG01000009">
    <property type="protein sequence ID" value="GAV03510.1"/>
    <property type="molecule type" value="Genomic_DNA"/>
</dbReference>
<dbReference type="InterPro" id="IPR011992">
    <property type="entry name" value="EF-hand-dom_pair"/>
</dbReference>